<dbReference type="Proteomes" id="UP000193920">
    <property type="component" value="Unassembled WGS sequence"/>
</dbReference>
<protein>
    <recommendedName>
        <fullName evidence="3">EGF-like domain-containing protein</fullName>
    </recommendedName>
</protein>
<gene>
    <name evidence="1" type="ORF">LY90DRAFT_512822</name>
</gene>
<dbReference type="AlphaFoldDB" id="A0A1Y2B525"/>
<organism evidence="1 2">
    <name type="scientific">Neocallimastix californiae</name>
    <dbReference type="NCBI Taxonomy" id="1754190"/>
    <lineage>
        <taxon>Eukaryota</taxon>
        <taxon>Fungi</taxon>
        <taxon>Fungi incertae sedis</taxon>
        <taxon>Chytridiomycota</taxon>
        <taxon>Chytridiomycota incertae sedis</taxon>
        <taxon>Neocallimastigomycetes</taxon>
        <taxon>Neocallimastigales</taxon>
        <taxon>Neocallimastigaceae</taxon>
        <taxon>Neocallimastix</taxon>
    </lineage>
</organism>
<accession>A0A1Y2B525</accession>
<name>A0A1Y2B525_9FUNG</name>
<evidence type="ECO:0000313" key="2">
    <source>
        <dbReference type="Proteomes" id="UP000193920"/>
    </source>
</evidence>
<reference evidence="1 2" key="1">
    <citation type="submission" date="2016-08" db="EMBL/GenBank/DDBJ databases">
        <title>A Parts List for Fungal Cellulosomes Revealed by Comparative Genomics.</title>
        <authorList>
            <consortium name="DOE Joint Genome Institute"/>
            <person name="Haitjema C.H."/>
            <person name="Gilmore S.P."/>
            <person name="Henske J.K."/>
            <person name="Solomon K.V."/>
            <person name="De Groot R."/>
            <person name="Kuo A."/>
            <person name="Mondo S.J."/>
            <person name="Salamov A.A."/>
            <person name="Labutti K."/>
            <person name="Zhao Z."/>
            <person name="Chiniquy J."/>
            <person name="Barry K."/>
            <person name="Brewer H.M."/>
            <person name="Purvine S.O."/>
            <person name="Wright A.T."/>
            <person name="Boxma B."/>
            <person name="Van Alen T."/>
            <person name="Hackstein J.H."/>
            <person name="Baker S.E."/>
            <person name="Grigoriev I.V."/>
            <person name="O'Malley M.A."/>
        </authorList>
    </citation>
    <scope>NUCLEOTIDE SEQUENCE [LARGE SCALE GENOMIC DNA]</scope>
    <source>
        <strain evidence="1 2">G1</strain>
    </source>
</reference>
<proteinExistence type="predicted"/>
<dbReference type="OrthoDB" id="10045365at2759"/>
<sequence>MYDKNGILYCKNLKCNDNCPINVSAYCKPYYEENINDINKNDFICLPGYKGDNCETKVYTDFSLYIIPGVILGIVSKEDEKLKFIINEISSDNQLSSSSYDVMNKRNTLNKSTNSTNINIDNNTKEKGELNQNHKLNLNDTIDANDKKISQINLNYISDTNDKRISLISNNDKRISRINSKKQDTNSSIISCI</sequence>
<evidence type="ECO:0008006" key="3">
    <source>
        <dbReference type="Google" id="ProtNLM"/>
    </source>
</evidence>
<comment type="caution">
    <text evidence="1">The sequence shown here is derived from an EMBL/GenBank/DDBJ whole genome shotgun (WGS) entry which is preliminary data.</text>
</comment>
<keyword evidence="2" id="KW-1185">Reference proteome</keyword>
<dbReference type="EMBL" id="MCOG01000179">
    <property type="protein sequence ID" value="ORY29577.1"/>
    <property type="molecule type" value="Genomic_DNA"/>
</dbReference>
<evidence type="ECO:0000313" key="1">
    <source>
        <dbReference type="EMBL" id="ORY29577.1"/>
    </source>
</evidence>